<dbReference type="KEGG" id="kpf:IX53_02015"/>
<dbReference type="PANTHER" id="PTHR34583">
    <property type="entry name" value="ANTIPORTER SUBUNIT MNHC2-RELATED"/>
    <property type="match status" value="1"/>
</dbReference>
<dbReference type="STRING" id="1330330.IX53_02015"/>
<dbReference type="Pfam" id="PF00420">
    <property type="entry name" value="Oxidored_q2"/>
    <property type="match status" value="1"/>
</dbReference>
<dbReference type="InterPro" id="IPR039428">
    <property type="entry name" value="NUOK/Mnh_C1-like"/>
</dbReference>
<feature type="transmembrane region" description="Helical" evidence="7">
    <location>
        <begin position="73"/>
        <end position="95"/>
    </location>
</feature>
<keyword evidence="8" id="KW-0830">Ubiquinone</keyword>
<proteinExistence type="inferred from homology"/>
<keyword evidence="5 7" id="KW-1133">Transmembrane helix</keyword>
<evidence type="ECO:0000256" key="6">
    <source>
        <dbReference type="ARBA" id="ARBA00023136"/>
    </source>
</evidence>
<evidence type="ECO:0000256" key="7">
    <source>
        <dbReference type="SAM" id="Phobius"/>
    </source>
</evidence>
<reference evidence="8 9" key="1">
    <citation type="submission" date="2015-04" db="EMBL/GenBank/DDBJ databases">
        <title>Complete Genome Sequence of Kosmotoga pacifica SLHLJ1.</title>
        <authorList>
            <person name="Jiang L.J."/>
            <person name="Shao Z.Z."/>
            <person name="Jebbar M."/>
        </authorList>
    </citation>
    <scope>NUCLEOTIDE SEQUENCE [LARGE SCALE GENOMIC DNA]</scope>
    <source>
        <strain evidence="8 9">SLHLJ1</strain>
    </source>
</reference>
<protein>
    <submittedName>
        <fullName evidence="8">NADH-ubiquinone oxidoreductase subunit 4L</fullName>
    </submittedName>
</protein>
<organism evidence="8 9">
    <name type="scientific">Kosmotoga pacifica</name>
    <dbReference type="NCBI Taxonomy" id="1330330"/>
    <lineage>
        <taxon>Bacteria</taxon>
        <taxon>Thermotogati</taxon>
        <taxon>Thermotogota</taxon>
        <taxon>Thermotogae</taxon>
        <taxon>Kosmotogales</taxon>
        <taxon>Kosmotogaceae</taxon>
        <taxon>Kosmotoga</taxon>
    </lineage>
</organism>
<dbReference type="GO" id="GO:0005886">
    <property type="term" value="C:plasma membrane"/>
    <property type="evidence" value="ECO:0007669"/>
    <property type="project" value="UniProtKB-SubCell"/>
</dbReference>
<keyword evidence="4 7" id="KW-0812">Transmembrane</keyword>
<evidence type="ECO:0000313" key="8">
    <source>
        <dbReference type="EMBL" id="AKI96795.1"/>
    </source>
</evidence>
<keyword evidence="6 7" id="KW-0472">Membrane</keyword>
<evidence type="ECO:0000256" key="3">
    <source>
        <dbReference type="ARBA" id="ARBA00022475"/>
    </source>
</evidence>
<dbReference type="PATRIC" id="fig|1330330.3.peg.413"/>
<dbReference type="InterPro" id="IPR050601">
    <property type="entry name" value="CPA3_antiporter_subunitC"/>
</dbReference>
<feature type="transmembrane region" description="Helical" evidence="7">
    <location>
        <begin position="6"/>
        <end position="24"/>
    </location>
</feature>
<dbReference type="PANTHER" id="PTHR34583:SF2">
    <property type="entry name" value="ANTIPORTER SUBUNIT MNHC2-RELATED"/>
    <property type="match status" value="1"/>
</dbReference>
<evidence type="ECO:0000256" key="4">
    <source>
        <dbReference type="ARBA" id="ARBA00022692"/>
    </source>
</evidence>
<accession>A0A0G2Z599</accession>
<dbReference type="EMBL" id="CP011232">
    <property type="protein sequence ID" value="AKI96795.1"/>
    <property type="molecule type" value="Genomic_DNA"/>
</dbReference>
<feature type="transmembrane region" description="Helical" evidence="7">
    <location>
        <begin position="31"/>
        <end position="53"/>
    </location>
</feature>
<keyword evidence="3" id="KW-1003">Cell membrane</keyword>
<evidence type="ECO:0000256" key="1">
    <source>
        <dbReference type="ARBA" id="ARBA00004651"/>
    </source>
</evidence>
<comment type="similarity">
    <text evidence="2">Belongs to the CPA3 antiporters (TC 2.A.63) subunit C family.</text>
</comment>
<dbReference type="Gene3D" id="1.10.287.3510">
    <property type="match status" value="1"/>
</dbReference>
<gene>
    <name evidence="8" type="ORF">IX53_02015</name>
</gene>
<sequence length="120" mass="13067">MISEAAVYASLIGVFLGTLGMLLTPNMIKKILALGIVETSVTLFYTAISSMSGTRAPIISSLPMEELQFADPIPQAVIITSIVIGFTILSLLLVFTIMLHNRYHTVDVILIEKILEGEEE</sequence>
<keyword evidence="9" id="KW-1185">Reference proteome</keyword>
<dbReference type="OrthoDB" id="9799219at2"/>
<evidence type="ECO:0000313" key="9">
    <source>
        <dbReference type="Proteomes" id="UP000035159"/>
    </source>
</evidence>
<dbReference type="Proteomes" id="UP000035159">
    <property type="component" value="Chromosome"/>
</dbReference>
<dbReference type="RefSeq" id="WP_047753930.1">
    <property type="nucleotide sequence ID" value="NZ_CAJUHA010000004.1"/>
</dbReference>
<name>A0A0G2Z599_9BACT</name>
<evidence type="ECO:0000256" key="2">
    <source>
        <dbReference type="ARBA" id="ARBA00010388"/>
    </source>
</evidence>
<comment type="subcellular location">
    <subcellularLocation>
        <location evidence="1">Cell membrane</location>
        <topology evidence="1">Multi-pass membrane protein</topology>
    </subcellularLocation>
</comment>
<evidence type="ECO:0000256" key="5">
    <source>
        <dbReference type="ARBA" id="ARBA00022989"/>
    </source>
</evidence>
<dbReference type="AlphaFoldDB" id="A0A0G2Z599"/>